<reference evidence="1 2" key="1">
    <citation type="submission" date="2019-06" db="EMBL/GenBank/DDBJ databases">
        <title>Genome sequence analysis of &gt;100 Bacillus licheniformis strains suggests intrinsic resistance to this species.</title>
        <authorList>
            <person name="Wels M."/>
            <person name="Siezen R.J."/>
            <person name="Johansen E."/>
            <person name="Stuer-Lauridsen B."/>
            <person name="Bjerre K."/>
            <person name="Nielsen B.K.K."/>
        </authorList>
    </citation>
    <scope>NUCLEOTIDE SEQUENCE [LARGE SCALE GENOMIC DNA]</scope>
    <source>
        <strain evidence="1 2">BAC-16736</strain>
    </source>
</reference>
<evidence type="ECO:0000313" key="2">
    <source>
        <dbReference type="Proteomes" id="UP000435910"/>
    </source>
</evidence>
<dbReference type="AlphaFoldDB" id="A0A8B5YE91"/>
<gene>
    <name evidence="1" type="ORF">CHCC16736_0204</name>
</gene>
<sequence length="42" mass="4672">MNGKIKETAEDLTQEAFYQAVKGWLPHIFGKADNQNTGVCDC</sequence>
<name>A0A8B5YE91_BACLI</name>
<proteinExistence type="predicted"/>
<comment type="caution">
    <text evidence="1">The sequence shown here is derived from an EMBL/GenBank/DDBJ whole genome shotgun (WGS) entry which is preliminary data.</text>
</comment>
<dbReference type="EMBL" id="NILC01000019">
    <property type="protein sequence ID" value="TWL29610.1"/>
    <property type="molecule type" value="Genomic_DNA"/>
</dbReference>
<organism evidence="1 2">
    <name type="scientific">Bacillus licheniformis</name>
    <dbReference type="NCBI Taxonomy" id="1402"/>
    <lineage>
        <taxon>Bacteria</taxon>
        <taxon>Bacillati</taxon>
        <taxon>Bacillota</taxon>
        <taxon>Bacilli</taxon>
        <taxon>Bacillales</taxon>
        <taxon>Bacillaceae</taxon>
        <taxon>Bacillus</taxon>
    </lineage>
</organism>
<accession>A0A8B5YE91</accession>
<protein>
    <submittedName>
        <fullName evidence="1">Uncharacterized protein</fullName>
    </submittedName>
</protein>
<evidence type="ECO:0000313" key="1">
    <source>
        <dbReference type="EMBL" id="TWL29610.1"/>
    </source>
</evidence>
<dbReference type="Proteomes" id="UP000435910">
    <property type="component" value="Unassembled WGS sequence"/>
</dbReference>